<reference evidence="1" key="1">
    <citation type="journal article" date="2014" name="Int. J. Syst. Evol. Microbiol.">
        <title>Complete genome sequence of Corynebacterium casei LMG S-19264T (=DSM 44701T), isolated from a smear-ripened cheese.</title>
        <authorList>
            <consortium name="US DOE Joint Genome Institute (JGI-PGF)"/>
            <person name="Walter F."/>
            <person name="Albersmeier A."/>
            <person name="Kalinowski J."/>
            <person name="Ruckert C."/>
        </authorList>
    </citation>
    <scope>NUCLEOTIDE SEQUENCE</scope>
    <source>
        <strain evidence="1">JCM 10088</strain>
    </source>
</reference>
<dbReference type="AlphaFoldDB" id="A0A830GTE1"/>
<sequence>MVSMYNYLDLDFEIISIKPMVIKALVDDEELTITALPVVFKVLKYENNYSIWVNMIVSTKTNKPRPGPQCNPTVIMGRPAKAENKVISDGVLRLKLSDGGEKEVIIKPTNISFYPDYRDQFGSPCIVLNWSVFWR</sequence>
<evidence type="ECO:0000313" key="2">
    <source>
        <dbReference type="Proteomes" id="UP000610960"/>
    </source>
</evidence>
<keyword evidence="2" id="KW-1185">Reference proteome</keyword>
<comment type="caution">
    <text evidence="1">The sequence shown here is derived from an EMBL/GenBank/DDBJ whole genome shotgun (WGS) entry which is preliminary data.</text>
</comment>
<protein>
    <submittedName>
        <fullName evidence="1">Uncharacterized protein</fullName>
    </submittedName>
</protein>
<dbReference type="Proteomes" id="UP000610960">
    <property type="component" value="Unassembled WGS sequence"/>
</dbReference>
<evidence type="ECO:0000313" key="1">
    <source>
        <dbReference type="EMBL" id="GGP19075.1"/>
    </source>
</evidence>
<accession>A0A830GTE1</accession>
<gene>
    <name evidence="1" type="ORF">GCM10007981_01290</name>
</gene>
<proteinExistence type="predicted"/>
<reference evidence="1" key="2">
    <citation type="submission" date="2020-09" db="EMBL/GenBank/DDBJ databases">
        <authorList>
            <person name="Sun Q."/>
            <person name="Ohkuma M."/>
        </authorList>
    </citation>
    <scope>NUCLEOTIDE SEQUENCE</scope>
    <source>
        <strain evidence="1">JCM 10088</strain>
    </source>
</reference>
<name>A0A830GTE1_9CREN</name>
<dbReference type="EMBL" id="BMNL01000001">
    <property type="protein sequence ID" value="GGP19075.1"/>
    <property type="molecule type" value="Genomic_DNA"/>
</dbReference>
<organism evidence="1 2">
    <name type="scientific">Thermocladium modestius</name>
    <dbReference type="NCBI Taxonomy" id="62609"/>
    <lineage>
        <taxon>Archaea</taxon>
        <taxon>Thermoproteota</taxon>
        <taxon>Thermoprotei</taxon>
        <taxon>Thermoproteales</taxon>
        <taxon>Thermoproteaceae</taxon>
        <taxon>Thermocladium</taxon>
    </lineage>
</organism>